<reference evidence="3" key="1">
    <citation type="journal article" date="2013" name="Nat. Genet.">
        <title>The draft genomes of soft-shell turtle and green sea turtle yield insights into the development and evolution of the turtle-specific body plan.</title>
        <authorList>
            <person name="Wang Z."/>
            <person name="Pascual-Anaya J."/>
            <person name="Zadissa A."/>
            <person name="Li W."/>
            <person name="Niimura Y."/>
            <person name="Huang Z."/>
            <person name="Li C."/>
            <person name="White S."/>
            <person name="Xiong Z."/>
            <person name="Fang D."/>
            <person name="Wang B."/>
            <person name="Ming Y."/>
            <person name="Chen Y."/>
            <person name="Zheng Y."/>
            <person name="Kuraku S."/>
            <person name="Pignatelli M."/>
            <person name="Herrero J."/>
            <person name="Beal K."/>
            <person name="Nozawa M."/>
            <person name="Li Q."/>
            <person name="Wang J."/>
            <person name="Zhang H."/>
            <person name="Yu L."/>
            <person name="Shigenobu S."/>
            <person name="Wang J."/>
            <person name="Liu J."/>
            <person name="Flicek P."/>
            <person name="Searle S."/>
            <person name="Wang J."/>
            <person name="Kuratani S."/>
            <person name="Yin Y."/>
            <person name="Aken B."/>
            <person name="Zhang G."/>
            <person name="Irie N."/>
        </authorList>
    </citation>
    <scope>NUCLEOTIDE SEQUENCE [LARGE SCALE GENOMIC DNA]</scope>
</reference>
<feature type="compositionally biased region" description="Basic and acidic residues" evidence="1">
    <location>
        <begin position="124"/>
        <end position="133"/>
    </location>
</feature>
<sequence length="149" mass="16117">MSSQSVHSLFGEPEAGEETPTAFQMKAGPILSYENQPPPRSTFSATNNEYVCEAEEDVEPHDSSIQELFSTPEMSSQSVHSLFGEPEAGEETPLTIVLLLMVNYASPDLILRTKPPSSSSASAQDKEMAETDQGRYVPGGAATVRGRKH</sequence>
<organism evidence="2 3">
    <name type="scientific">Chelonia mydas</name>
    <name type="common">Green sea-turtle</name>
    <name type="synonym">Chelonia agassizi</name>
    <dbReference type="NCBI Taxonomy" id="8469"/>
    <lineage>
        <taxon>Eukaryota</taxon>
        <taxon>Metazoa</taxon>
        <taxon>Chordata</taxon>
        <taxon>Craniata</taxon>
        <taxon>Vertebrata</taxon>
        <taxon>Euteleostomi</taxon>
        <taxon>Archelosauria</taxon>
        <taxon>Testudinata</taxon>
        <taxon>Testudines</taxon>
        <taxon>Cryptodira</taxon>
        <taxon>Durocryptodira</taxon>
        <taxon>Americhelydia</taxon>
        <taxon>Chelonioidea</taxon>
        <taxon>Cheloniidae</taxon>
        <taxon>Chelonia</taxon>
    </lineage>
</organism>
<dbReference type="Proteomes" id="UP000031443">
    <property type="component" value="Unassembled WGS sequence"/>
</dbReference>
<proteinExistence type="predicted"/>
<evidence type="ECO:0000313" key="3">
    <source>
        <dbReference type="Proteomes" id="UP000031443"/>
    </source>
</evidence>
<protein>
    <submittedName>
        <fullName evidence="2">Uncharacterized protein</fullName>
    </submittedName>
</protein>
<evidence type="ECO:0000256" key="1">
    <source>
        <dbReference type="SAM" id="MobiDB-lite"/>
    </source>
</evidence>
<name>M7B346_CHEMY</name>
<dbReference type="AlphaFoldDB" id="M7B346"/>
<keyword evidence="3" id="KW-1185">Reference proteome</keyword>
<feature type="region of interest" description="Disordered" evidence="1">
    <location>
        <begin position="1"/>
        <end position="45"/>
    </location>
</feature>
<gene>
    <name evidence="2" type="ORF">UY3_16383</name>
</gene>
<feature type="region of interest" description="Disordered" evidence="1">
    <location>
        <begin position="112"/>
        <end position="149"/>
    </location>
</feature>
<accession>M7B346</accession>
<dbReference type="EMBL" id="KB578442">
    <property type="protein sequence ID" value="EMP26538.1"/>
    <property type="molecule type" value="Genomic_DNA"/>
</dbReference>
<evidence type="ECO:0000313" key="2">
    <source>
        <dbReference type="EMBL" id="EMP26538.1"/>
    </source>
</evidence>